<feature type="repeat" description="TPR" evidence="3">
    <location>
        <begin position="431"/>
        <end position="464"/>
    </location>
</feature>
<dbReference type="PANTHER" id="PTHR15704:SF7">
    <property type="entry name" value="SUPERKILLER COMPLEX PROTEIN 3"/>
    <property type="match status" value="1"/>
</dbReference>
<feature type="repeat" description="TPR" evidence="3">
    <location>
        <begin position="607"/>
        <end position="640"/>
    </location>
</feature>
<keyword evidence="2 3" id="KW-0802">TPR repeat</keyword>
<gene>
    <name evidence="4" type="primary">SKI3</name>
    <name evidence="4" type="ORF">GGI25_006054</name>
</gene>
<feature type="repeat" description="TPR" evidence="3">
    <location>
        <begin position="980"/>
        <end position="1013"/>
    </location>
</feature>
<dbReference type="SMART" id="SM00028">
    <property type="entry name" value="TPR"/>
    <property type="match status" value="11"/>
</dbReference>
<proteinExistence type="predicted"/>
<evidence type="ECO:0000256" key="2">
    <source>
        <dbReference type="ARBA" id="ARBA00022803"/>
    </source>
</evidence>
<dbReference type="GO" id="GO:0006401">
    <property type="term" value="P:RNA catabolic process"/>
    <property type="evidence" value="ECO:0007669"/>
    <property type="project" value="InterPro"/>
</dbReference>
<dbReference type="EMBL" id="JANBTW010000142">
    <property type="protein sequence ID" value="KAJ2669714.1"/>
    <property type="molecule type" value="Genomic_DNA"/>
</dbReference>
<dbReference type="PROSITE" id="PS50005">
    <property type="entry name" value="TPR"/>
    <property type="match status" value="4"/>
</dbReference>
<dbReference type="SUPFAM" id="SSF48452">
    <property type="entry name" value="TPR-like"/>
    <property type="match status" value="3"/>
</dbReference>
<dbReference type="InterPro" id="IPR019734">
    <property type="entry name" value="TPR_rpt"/>
</dbReference>
<dbReference type="InterPro" id="IPR011990">
    <property type="entry name" value="TPR-like_helical_dom_sf"/>
</dbReference>
<dbReference type="Gene3D" id="1.25.40.10">
    <property type="entry name" value="Tetratricopeptide repeat domain"/>
    <property type="match status" value="4"/>
</dbReference>
<dbReference type="OrthoDB" id="421075at2759"/>
<protein>
    <submittedName>
        <fullName evidence="4">Superkiller protein 3</fullName>
    </submittedName>
</protein>
<name>A0A9W8KVJ1_9FUNG</name>
<evidence type="ECO:0000313" key="5">
    <source>
        <dbReference type="Proteomes" id="UP001151518"/>
    </source>
</evidence>
<evidence type="ECO:0000256" key="3">
    <source>
        <dbReference type="PROSITE-ProRule" id="PRU00339"/>
    </source>
</evidence>
<dbReference type="Pfam" id="PF13432">
    <property type="entry name" value="TPR_16"/>
    <property type="match status" value="2"/>
</dbReference>
<dbReference type="InterPro" id="IPR039226">
    <property type="entry name" value="Ski3/TTC37"/>
</dbReference>
<evidence type="ECO:0000256" key="1">
    <source>
        <dbReference type="ARBA" id="ARBA00022737"/>
    </source>
</evidence>
<sequence>MSAIFKTKLKAAKIAVTEKNYDYAYDLCHDLLELDEPNYNVYILLGISCQNLEKWDEGEKAYKKAIEMPKANILAWQGICALYEAAKATDKYELSLKDLQNRFLLEGNKEKAWETTSKLILLAEQSGDTRKLIDVLRQLTADGPLCSLLDPSIVTAPTPPSLPELLMRIYSMENELDIKTIEKEINKRKTRLDAGPIAKVRKDVKSEVWGQSGVLDTLKQLIFLYSERDNALDQKLHFEERYFNSLMERIPTINDIQARSAMSDDMVAVAWDLVLHEKCASAFEHLMSITYCDETANQLSNLVKKYIQIFPGGRMVPFVEAWSAAKEGSCTTIMLDFARDSIKECTESPFAYVQLVQVASSCREHRLVIDSGIASREVLRQFNNCFGTNLWQSQLAVDMNVADAYMEIGPEHAGDADYLYRKCLEVDPGNARAILGLGLSLCAQGNYDESRQLLSATLENDPQNHLALGGLGYVAIKEGKIHEAVDYLQKAIDISPNHAVHHVNMGNAYWQMGGKWQQDKQFAYTSWIKAARIDSNIAEVFCGLGKWYQNHGNDDARAKKCFSKAVDLDHANGDAGQMLAEIYIKEGSDDLCEELLVQATEARHDQKWAWGLLGFLRLRQDNYEQAIIAFRSALGLDRNDRLCWEGLCQAYMGIGRLNTAAKVAQKVVELDPFCVSGHWLRARACLLTRDLELSLQHFDLAIDRMETEVSDNSKTNTSLLWAQPLAIGRAECLVSFAEKWYADGFFGRAVNASNHALCTIFQHILRQNKPISERKYPVYLVWSIVYTACIWNISTKSIFDSHPELACIETVRALIESGKSAVGSFKLPRFLAETVHAATEGCAEIKVAKGVSNEYTVLLFQLAQQSALLRILTATSPMLASAAWVDLGRLYYERKTAIHPTILQPEEADAAAVKAEAVGELLSEAAARCALAAIQLDAGNANAYNLQGVVASCTQVDNQQQAALAQHAFIMASRHSPGSAVPWANLGYLYMHHGDIELANRAFSEAQRVDPEFAPGWVGQAIIAETLGSSECVELFETCLFASTMPKAVADYGYAKQVWRHAVEHNEASVYHRNESVLLKGESSNKNKKAAGYSYSTTGSHTADSKRELSVREQNRLVFAIYAVRRYIERTGDSRGAPGRHLLGLLLEQSQEYENAAATYLAAYDWVASEEHDKVRLWVALTHLGRAQCSAEMYDNAVETYEKADALLSDDTTGEITGAIGTEAKAQTLYFTLGYSLALFFAGRLEESLGRFEQALVQTESIPSVRPLVAVMLAQVMWALGTNEHRELGRQHLLEVISEHTDFLPGLSSLFAMGVLQGDDQLIGATYTELQKARSGSGGGSLVVAKLESCLAAVHGDAPGGRRALTKAVHRHPDDGSLWLLLAEFEALCGRQDAMAMGARVAFDLFRLAMHGHISWGRKPSQGQVNSATLDVAKSALVVRSRALMANASGRSQKAAVVDARSAAKRAVMYHPWSQDAWNCLSEAFLSEHHQQKQ</sequence>
<evidence type="ECO:0000313" key="4">
    <source>
        <dbReference type="EMBL" id="KAJ2669714.1"/>
    </source>
</evidence>
<organism evidence="4 5">
    <name type="scientific">Coemansia spiralis</name>
    <dbReference type="NCBI Taxonomy" id="417178"/>
    <lineage>
        <taxon>Eukaryota</taxon>
        <taxon>Fungi</taxon>
        <taxon>Fungi incertae sedis</taxon>
        <taxon>Zoopagomycota</taxon>
        <taxon>Kickxellomycotina</taxon>
        <taxon>Kickxellomycetes</taxon>
        <taxon>Kickxellales</taxon>
        <taxon>Kickxellaceae</taxon>
        <taxon>Coemansia</taxon>
    </lineage>
</organism>
<dbReference type="Pfam" id="PF13181">
    <property type="entry name" value="TPR_8"/>
    <property type="match status" value="1"/>
</dbReference>
<dbReference type="GO" id="GO:0055087">
    <property type="term" value="C:Ski complex"/>
    <property type="evidence" value="ECO:0007669"/>
    <property type="project" value="InterPro"/>
</dbReference>
<dbReference type="Proteomes" id="UP001151518">
    <property type="component" value="Unassembled WGS sequence"/>
</dbReference>
<keyword evidence="1" id="KW-0677">Repeat</keyword>
<dbReference type="PANTHER" id="PTHR15704">
    <property type="entry name" value="SUPERKILLER 3 PROTEIN-RELATED"/>
    <property type="match status" value="1"/>
</dbReference>
<feature type="repeat" description="TPR" evidence="3">
    <location>
        <begin position="465"/>
        <end position="498"/>
    </location>
</feature>
<comment type="caution">
    <text evidence="4">The sequence shown here is derived from an EMBL/GenBank/DDBJ whole genome shotgun (WGS) entry which is preliminary data.</text>
</comment>
<accession>A0A9W8KVJ1</accession>
<reference evidence="4" key="1">
    <citation type="submission" date="2022-07" db="EMBL/GenBank/DDBJ databases">
        <title>Phylogenomic reconstructions and comparative analyses of Kickxellomycotina fungi.</title>
        <authorList>
            <person name="Reynolds N.K."/>
            <person name="Stajich J.E."/>
            <person name="Barry K."/>
            <person name="Grigoriev I.V."/>
            <person name="Crous P."/>
            <person name="Smith M.E."/>
        </authorList>
    </citation>
    <scope>NUCLEOTIDE SEQUENCE</scope>
    <source>
        <strain evidence="4">NRRL 3115</strain>
    </source>
</reference>